<organism evidence="1 2">
    <name type="scientific">Paenibacillus thailandensis</name>
    <dbReference type="NCBI Taxonomy" id="393250"/>
    <lineage>
        <taxon>Bacteria</taxon>
        <taxon>Bacillati</taxon>
        <taxon>Bacillota</taxon>
        <taxon>Bacilli</taxon>
        <taxon>Bacillales</taxon>
        <taxon>Paenibacillaceae</taxon>
        <taxon>Paenibacillus</taxon>
    </lineage>
</organism>
<name>A0ABW5QR14_9BACL</name>
<sequence>MIDLIGFWASGMVTYAHTEDEGIYFDPDGTGFITWSNPFVVTFDTFTWSLEKGLLSLAGGKRLVFYHDALSDERPSEVILKNVAVKRVKCHSLDDDEVEALVFPDNSSIFPNQVLGFICTDIRGLEHYTDYLEYLTDKHK</sequence>
<gene>
    <name evidence="1" type="ORF">ACFSW5_01065</name>
</gene>
<evidence type="ECO:0000313" key="1">
    <source>
        <dbReference type="EMBL" id="MFD2658851.1"/>
    </source>
</evidence>
<comment type="caution">
    <text evidence="1">The sequence shown here is derived from an EMBL/GenBank/DDBJ whole genome shotgun (WGS) entry which is preliminary data.</text>
</comment>
<protein>
    <submittedName>
        <fullName evidence="1">Uncharacterized protein</fullName>
    </submittedName>
</protein>
<accession>A0ABW5QR14</accession>
<evidence type="ECO:0000313" key="2">
    <source>
        <dbReference type="Proteomes" id="UP001597493"/>
    </source>
</evidence>
<dbReference type="EMBL" id="JBHUMY010000001">
    <property type="protein sequence ID" value="MFD2658851.1"/>
    <property type="molecule type" value="Genomic_DNA"/>
</dbReference>
<dbReference type="RefSeq" id="WP_379268780.1">
    <property type="nucleotide sequence ID" value="NZ_JBHUGT010000050.1"/>
</dbReference>
<reference evidence="2" key="1">
    <citation type="journal article" date="2019" name="Int. J. Syst. Evol. Microbiol.">
        <title>The Global Catalogue of Microorganisms (GCM) 10K type strain sequencing project: providing services to taxonomists for standard genome sequencing and annotation.</title>
        <authorList>
            <consortium name="The Broad Institute Genomics Platform"/>
            <consortium name="The Broad Institute Genome Sequencing Center for Infectious Disease"/>
            <person name="Wu L."/>
            <person name="Ma J."/>
        </authorList>
    </citation>
    <scope>NUCLEOTIDE SEQUENCE [LARGE SCALE GENOMIC DNA]</scope>
    <source>
        <strain evidence="2">TISTR 1827</strain>
    </source>
</reference>
<dbReference type="Proteomes" id="UP001597493">
    <property type="component" value="Unassembled WGS sequence"/>
</dbReference>
<keyword evidence="2" id="KW-1185">Reference proteome</keyword>
<proteinExistence type="predicted"/>